<keyword evidence="4" id="KW-1185">Reference proteome</keyword>
<dbReference type="STRING" id="568860.SAMN05421811_106324"/>
<evidence type="ECO:0000256" key="2">
    <source>
        <dbReference type="SAM" id="MobiDB-lite"/>
    </source>
</evidence>
<dbReference type="AlphaFoldDB" id="A0A1I0JWD5"/>
<proteinExistence type="predicted"/>
<evidence type="ECO:0000256" key="1">
    <source>
        <dbReference type="SAM" id="Coils"/>
    </source>
</evidence>
<evidence type="ECO:0000313" key="3">
    <source>
        <dbReference type="EMBL" id="SEU15293.1"/>
    </source>
</evidence>
<accession>A0A1I0JWD5</accession>
<sequence length="310" mass="34521">MAFLSRLFKRDARTLTRDGPPAEREEARRQGVRDARLHPLSEFTDPEFQPAYVTGVRALAREQVAEIDRRLATVRTALLEQAVEARERIMGELGHGGTRPEPHPPVERRTAEGFITLEEARARRAEARRRQAAEEAHVRAQRERARVERLQQEWESALMDREHQVEAVHARTEQLIAAYKAGVLEAHPRKEEIPSLWKGEVIAAEPAGGTALGASGREEIGRIRREVEERIEEWHAEVLPRELPAELPAGLPAEPHLGLPAELAAEPHAELPAEPNAGLPAQLPEEPHAGTPRPELSSTPNGLHRGREGG</sequence>
<dbReference type="EMBL" id="FOHX01000006">
    <property type="protein sequence ID" value="SEU15293.1"/>
    <property type="molecule type" value="Genomic_DNA"/>
</dbReference>
<keyword evidence="1" id="KW-0175">Coiled coil</keyword>
<organism evidence="3 4">
    <name type="scientific">Nonomuraea wenchangensis</name>
    <dbReference type="NCBI Taxonomy" id="568860"/>
    <lineage>
        <taxon>Bacteria</taxon>
        <taxon>Bacillati</taxon>
        <taxon>Actinomycetota</taxon>
        <taxon>Actinomycetes</taxon>
        <taxon>Streptosporangiales</taxon>
        <taxon>Streptosporangiaceae</taxon>
        <taxon>Nonomuraea</taxon>
    </lineage>
</organism>
<feature type="coiled-coil region" evidence="1">
    <location>
        <begin position="115"/>
        <end position="153"/>
    </location>
</feature>
<reference evidence="3 4" key="1">
    <citation type="submission" date="2016-10" db="EMBL/GenBank/DDBJ databases">
        <authorList>
            <person name="de Groot N.N."/>
        </authorList>
    </citation>
    <scope>NUCLEOTIDE SEQUENCE [LARGE SCALE GENOMIC DNA]</scope>
    <source>
        <strain evidence="3 4">CGMCC 4.5598</strain>
    </source>
</reference>
<feature type="region of interest" description="Disordered" evidence="2">
    <location>
        <begin position="252"/>
        <end position="310"/>
    </location>
</feature>
<dbReference type="Proteomes" id="UP000199361">
    <property type="component" value="Unassembled WGS sequence"/>
</dbReference>
<protein>
    <submittedName>
        <fullName evidence="3">Uncharacterized protein</fullName>
    </submittedName>
</protein>
<evidence type="ECO:0000313" key="4">
    <source>
        <dbReference type="Proteomes" id="UP000199361"/>
    </source>
</evidence>
<name>A0A1I0JWD5_9ACTN</name>
<dbReference type="OrthoDB" id="3527843at2"/>
<dbReference type="RefSeq" id="WP_091083661.1">
    <property type="nucleotide sequence ID" value="NZ_FOHX01000006.1"/>
</dbReference>
<feature type="compositionally biased region" description="Low complexity" evidence="2">
    <location>
        <begin position="252"/>
        <end position="264"/>
    </location>
</feature>
<feature type="region of interest" description="Disordered" evidence="2">
    <location>
        <begin position="12"/>
        <end position="36"/>
    </location>
</feature>
<gene>
    <name evidence="3" type="ORF">SAMN05421811_106324</name>
</gene>